<dbReference type="Pfam" id="PF03097">
    <property type="entry name" value="BRO1"/>
    <property type="match status" value="1"/>
</dbReference>
<dbReference type="Proteomes" id="UP000887565">
    <property type="component" value="Unplaced"/>
</dbReference>
<evidence type="ECO:0000259" key="1">
    <source>
        <dbReference type="PROSITE" id="PS51180"/>
    </source>
</evidence>
<dbReference type="GO" id="GO:0005768">
    <property type="term" value="C:endosome"/>
    <property type="evidence" value="ECO:0007669"/>
    <property type="project" value="TreeGrafter"/>
</dbReference>
<evidence type="ECO:0000313" key="2">
    <source>
        <dbReference type="Proteomes" id="UP000887565"/>
    </source>
</evidence>
<dbReference type="PANTHER" id="PTHR23030:SF30">
    <property type="entry name" value="TYROSINE-PROTEIN PHOSPHATASE NON-RECEPTOR TYPE 23"/>
    <property type="match status" value="1"/>
</dbReference>
<organism evidence="2 3">
    <name type="scientific">Romanomermis culicivorax</name>
    <name type="common">Nematode worm</name>
    <dbReference type="NCBI Taxonomy" id="13658"/>
    <lineage>
        <taxon>Eukaryota</taxon>
        <taxon>Metazoa</taxon>
        <taxon>Ecdysozoa</taxon>
        <taxon>Nematoda</taxon>
        <taxon>Enoplea</taxon>
        <taxon>Dorylaimia</taxon>
        <taxon>Mermithida</taxon>
        <taxon>Mermithoidea</taxon>
        <taxon>Mermithidae</taxon>
        <taxon>Romanomermis</taxon>
    </lineage>
</organism>
<dbReference type="GO" id="GO:0032456">
    <property type="term" value="P:endocytic recycling"/>
    <property type="evidence" value="ECO:0007669"/>
    <property type="project" value="TreeGrafter"/>
</dbReference>
<dbReference type="Gene3D" id="1.25.40.280">
    <property type="entry name" value="alix/aip1 like domains"/>
    <property type="match status" value="1"/>
</dbReference>
<name>A0A915KD28_ROMCU</name>
<reference evidence="3" key="1">
    <citation type="submission" date="2022-11" db="UniProtKB">
        <authorList>
            <consortium name="WormBaseParasite"/>
        </authorList>
    </citation>
    <scope>IDENTIFICATION</scope>
</reference>
<dbReference type="InterPro" id="IPR004328">
    <property type="entry name" value="BRO1_dom"/>
</dbReference>
<feature type="domain" description="BRO1" evidence="1">
    <location>
        <begin position="8"/>
        <end position="182"/>
    </location>
</feature>
<dbReference type="GO" id="GO:0043328">
    <property type="term" value="P:protein transport to vacuole involved in ubiquitin-dependent protein catabolic process via the multivesicular body sorting pathway"/>
    <property type="evidence" value="ECO:0007669"/>
    <property type="project" value="TreeGrafter"/>
</dbReference>
<dbReference type="GO" id="GO:0045022">
    <property type="term" value="P:early endosome to late endosome transport"/>
    <property type="evidence" value="ECO:0007669"/>
    <property type="project" value="TreeGrafter"/>
</dbReference>
<sequence>MESVPRMPMLSVESKYAAVANPLEFGQKIKEYISKFYQEDGESYSNEIRELETLRENACKAPVDFTGCSLLKKYYAQLSLLRSRFPMESNDEAAVTFIWFEKYSDLSNTVAIDDIRYEMSSILHNIGALHSYLGAVDTRSTSEMFIENINLRIKDEIMEKSSHSLTFMYGKAQELFQCILLY</sequence>
<accession>A0A915KD28</accession>
<dbReference type="PANTHER" id="PTHR23030">
    <property type="entry name" value="PCD6 INTERACTING PROTEIN-RELATED"/>
    <property type="match status" value="1"/>
</dbReference>
<dbReference type="PROSITE" id="PS51180">
    <property type="entry name" value="BRO1"/>
    <property type="match status" value="1"/>
</dbReference>
<keyword evidence="2" id="KW-1185">Reference proteome</keyword>
<protein>
    <submittedName>
        <fullName evidence="3">BRO1 domain-containing protein</fullName>
    </submittedName>
</protein>
<dbReference type="AlphaFoldDB" id="A0A915KD28"/>
<evidence type="ECO:0000313" key="3">
    <source>
        <dbReference type="WBParaSite" id="nRc.2.0.1.t36693-RA"/>
    </source>
</evidence>
<proteinExistence type="predicted"/>
<dbReference type="InterPro" id="IPR038499">
    <property type="entry name" value="BRO1_sf"/>
</dbReference>
<dbReference type="WBParaSite" id="nRc.2.0.1.t36693-RA">
    <property type="protein sequence ID" value="nRc.2.0.1.t36693-RA"/>
    <property type="gene ID" value="nRc.2.0.1.g36693"/>
</dbReference>